<feature type="non-terminal residue" evidence="1">
    <location>
        <position position="358"/>
    </location>
</feature>
<accession>A0ABQ7LED7</accession>
<organism evidence="1 2">
    <name type="scientific">Brassica rapa subsp. trilocularis</name>
    <dbReference type="NCBI Taxonomy" id="1813537"/>
    <lineage>
        <taxon>Eukaryota</taxon>
        <taxon>Viridiplantae</taxon>
        <taxon>Streptophyta</taxon>
        <taxon>Embryophyta</taxon>
        <taxon>Tracheophyta</taxon>
        <taxon>Spermatophyta</taxon>
        <taxon>Magnoliopsida</taxon>
        <taxon>eudicotyledons</taxon>
        <taxon>Gunneridae</taxon>
        <taxon>Pentapetalae</taxon>
        <taxon>rosids</taxon>
        <taxon>malvids</taxon>
        <taxon>Brassicales</taxon>
        <taxon>Brassicaceae</taxon>
        <taxon>Brassiceae</taxon>
        <taxon>Brassica</taxon>
    </lineage>
</organism>
<sequence length="358" mass="40997">MLEQSITYRLQLYRPRRQQTAAFEKLRERGVEEEWRRSGGGAAGGATNPIQIRPNPSYVGCRFCTKFLRRSILEDSNQTNQARSLRNYCAYTPSGCYVATNDQARAKARSLHSDRVFVPLGRYVATELSQARSLRSNRDRAKARSLRSDRVLAPLGRYVATELEPKLSRYIATERSSRSVATDRARAKARSLRSDRTRAKVRSLCSDRTLPNIDRHQSMHSRQTIKCYLPKTVASSVYVSAILNHRSNFANYKPRKVRSLSKKFVVNVSSRKTAQRDLKHDSRPILRFLTKSPINVKFPRINTEVLKIIVKIGKNGISPFLCYDGLRAEDCDSIRFSRLRFTRTRNLADSSRAQAYTL</sequence>
<keyword evidence="2" id="KW-1185">Reference proteome</keyword>
<evidence type="ECO:0000313" key="1">
    <source>
        <dbReference type="EMBL" id="KAG5384946.1"/>
    </source>
</evidence>
<dbReference type="EMBL" id="JADBGQ010000008">
    <property type="protein sequence ID" value="KAG5384946.1"/>
    <property type="molecule type" value="Genomic_DNA"/>
</dbReference>
<name>A0ABQ7LED7_BRACM</name>
<protein>
    <submittedName>
        <fullName evidence="1">Uncharacterized protein</fullName>
    </submittedName>
</protein>
<reference evidence="1 2" key="1">
    <citation type="submission" date="2021-03" db="EMBL/GenBank/DDBJ databases">
        <authorList>
            <person name="King G.J."/>
            <person name="Bancroft I."/>
            <person name="Baten A."/>
            <person name="Bloomfield J."/>
            <person name="Borpatragohain P."/>
            <person name="He Z."/>
            <person name="Irish N."/>
            <person name="Irwin J."/>
            <person name="Liu K."/>
            <person name="Mauleon R.P."/>
            <person name="Moore J."/>
            <person name="Morris R."/>
            <person name="Ostergaard L."/>
            <person name="Wang B."/>
            <person name="Wells R."/>
        </authorList>
    </citation>
    <scope>NUCLEOTIDE SEQUENCE [LARGE SCALE GENOMIC DNA]</scope>
    <source>
        <strain evidence="1">R-o-18</strain>
        <tissue evidence="1">Leaf</tissue>
    </source>
</reference>
<evidence type="ECO:0000313" key="2">
    <source>
        <dbReference type="Proteomes" id="UP000823674"/>
    </source>
</evidence>
<comment type="caution">
    <text evidence="1">The sequence shown here is derived from an EMBL/GenBank/DDBJ whole genome shotgun (WGS) entry which is preliminary data.</text>
</comment>
<dbReference type="Proteomes" id="UP000823674">
    <property type="component" value="Chromosome A09"/>
</dbReference>
<gene>
    <name evidence="1" type="primary">A09g512950.1_BraROA</name>
    <name evidence="1" type="ORF">IGI04_036416</name>
</gene>
<proteinExistence type="predicted"/>